<feature type="domain" description="AXH" evidence="8">
    <location>
        <begin position="419"/>
        <end position="554"/>
    </location>
</feature>
<gene>
    <name evidence="9" type="ORF">FGIG_06874</name>
</gene>
<dbReference type="EMBL" id="SUNJ01006278">
    <property type="protein sequence ID" value="TPP62941.1"/>
    <property type="molecule type" value="Genomic_DNA"/>
</dbReference>
<feature type="compositionally biased region" description="Polar residues" evidence="7">
    <location>
        <begin position="102"/>
        <end position="114"/>
    </location>
</feature>
<dbReference type="GO" id="GO:0003677">
    <property type="term" value="F:DNA binding"/>
    <property type="evidence" value="ECO:0007669"/>
    <property type="project" value="UniProtKB-KW"/>
</dbReference>
<comment type="caution">
    <text evidence="9">The sequence shown here is derived from an EMBL/GenBank/DDBJ whole genome shotgun (WGS) entry which is preliminary data.</text>
</comment>
<evidence type="ECO:0000256" key="5">
    <source>
        <dbReference type="ARBA" id="ARBA00023163"/>
    </source>
</evidence>
<comment type="subcellular location">
    <subcellularLocation>
        <location evidence="1">Nucleus</location>
    </subcellularLocation>
</comment>
<feature type="compositionally biased region" description="Polar residues" evidence="7">
    <location>
        <begin position="363"/>
        <end position="380"/>
    </location>
</feature>
<feature type="compositionally biased region" description="Basic and acidic residues" evidence="7">
    <location>
        <begin position="668"/>
        <end position="687"/>
    </location>
</feature>
<evidence type="ECO:0000256" key="3">
    <source>
        <dbReference type="ARBA" id="ARBA00023015"/>
    </source>
</evidence>
<keyword evidence="3" id="KW-0805">Transcription regulation</keyword>
<evidence type="ECO:0000313" key="10">
    <source>
        <dbReference type="Proteomes" id="UP000316759"/>
    </source>
</evidence>
<dbReference type="AlphaFoldDB" id="A0A504YRM8"/>
<dbReference type="SUPFAM" id="SSF102031">
    <property type="entry name" value="AXH domain"/>
    <property type="match status" value="1"/>
</dbReference>
<dbReference type="InterPro" id="IPR003652">
    <property type="entry name" value="Ataxin_AXH_dom"/>
</dbReference>
<evidence type="ECO:0000313" key="9">
    <source>
        <dbReference type="EMBL" id="TPP62941.1"/>
    </source>
</evidence>
<dbReference type="OrthoDB" id="10000452at2759"/>
<evidence type="ECO:0000256" key="1">
    <source>
        <dbReference type="ARBA" id="ARBA00004123"/>
    </source>
</evidence>
<keyword evidence="4" id="KW-0238">DNA-binding</keyword>
<keyword evidence="10" id="KW-1185">Reference proteome</keyword>
<proteinExistence type="predicted"/>
<evidence type="ECO:0000256" key="4">
    <source>
        <dbReference type="ARBA" id="ARBA00023125"/>
    </source>
</evidence>
<evidence type="ECO:0000259" key="8">
    <source>
        <dbReference type="PROSITE" id="PS51148"/>
    </source>
</evidence>
<reference evidence="9 10" key="1">
    <citation type="submission" date="2019-04" db="EMBL/GenBank/DDBJ databases">
        <title>Annotation for the trematode Fasciola gigantica.</title>
        <authorList>
            <person name="Choi Y.-J."/>
        </authorList>
    </citation>
    <scope>NUCLEOTIDE SEQUENCE [LARGE SCALE GENOMIC DNA]</scope>
    <source>
        <strain evidence="9">Uganda_cow_1</strain>
    </source>
</reference>
<feature type="region of interest" description="Disordered" evidence="7">
    <location>
        <begin position="187"/>
        <end position="208"/>
    </location>
</feature>
<sequence>MHPGSDALATLRQEYNAGLIPNSLDNARMLHQRAMQLQLLVDHFRNQLTGDQISGAQNVNCAVTSPGPLIPMFPMDGDNRHRVKSKLTSITADKGPEEDVQRSPQTNGFDSPQTEGPLFPCNPLFQQINGLLPGLIQPGLSRSIDGEDKSCSALSQSPAPLNLNLLAHLVHLHRLALNVFAHQDGVNSNPSKVHDSKSSSFSHTDPPAATLDYNRVPLPVEITNSSQALFTKALPQSTTTLSIEVEQTKTKTTLSSAEQNGSFCVPCEGLNLSTVRTKILNSGPKESSSFYSTELQRSSNCYDKPVFSYPFPDTESVLSRYKPSFLPSQDFWTNRHLRQMSHMLPAPFSVSHGRKLPYKSLDGTHNANPYQQYPSPYESTPHSEEPRLVRLSNCSLKPIDQLTVSDFVSSALHPTANGHSSPVAASLTEALLNQCGLELSWVKLSHIRERPGSQFVWLLFNVSSKRHRLPVGTTERIQGRHSSRMLWPQFSGKSFKMHKKLSFDARKDQPFFVHSLGWSSIDPCAALKIWGLACRQLTVDDICLVLIRQTGNVRKPRSQIACFTENNPRHVKDHSTPPSICRKQIKQNARETTERGYCLSNTLSLPDVESRTIKHDQETDPVKSFVAHGSFPRNFVPLKRPSSMEEGYTSLMDHETTNEMYKAGNDGLSKRPKTEEPHRQSENRSEKSIFFSATSLAQSHDSIHDTQIRDPHINCSH</sequence>
<feature type="region of interest" description="Disordered" evidence="7">
    <location>
        <begin position="360"/>
        <end position="384"/>
    </location>
</feature>
<name>A0A504YRM8_FASGI</name>
<dbReference type="SMART" id="SM00536">
    <property type="entry name" value="AXH"/>
    <property type="match status" value="1"/>
</dbReference>
<dbReference type="GO" id="GO:0003723">
    <property type="term" value="F:RNA binding"/>
    <property type="evidence" value="ECO:0007669"/>
    <property type="project" value="InterPro"/>
</dbReference>
<feature type="region of interest" description="Disordered" evidence="7">
    <location>
        <begin position="88"/>
        <end position="116"/>
    </location>
</feature>
<keyword evidence="6" id="KW-0539">Nucleus</keyword>
<dbReference type="PROSITE" id="PS51148">
    <property type="entry name" value="AXH"/>
    <property type="match status" value="1"/>
</dbReference>
<protein>
    <submittedName>
        <fullName evidence="9">Ataxin-1</fullName>
    </submittedName>
</protein>
<dbReference type="Proteomes" id="UP000316759">
    <property type="component" value="Unassembled WGS sequence"/>
</dbReference>
<organism evidence="9 10">
    <name type="scientific">Fasciola gigantica</name>
    <name type="common">Giant liver fluke</name>
    <dbReference type="NCBI Taxonomy" id="46835"/>
    <lineage>
        <taxon>Eukaryota</taxon>
        <taxon>Metazoa</taxon>
        <taxon>Spiralia</taxon>
        <taxon>Lophotrochozoa</taxon>
        <taxon>Platyhelminthes</taxon>
        <taxon>Trematoda</taxon>
        <taxon>Digenea</taxon>
        <taxon>Plagiorchiida</taxon>
        <taxon>Echinostomata</taxon>
        <taxon>Echinostomatoidea</taxon>
        <taxon>Fasciolidae</taxon>
        <taxon>Fasciola</taxon>
    </lineage>
</organism>
<evidence type="ECO:0000256" key="2">
    <source>
        <dbReference type="ARBA" id="ARBA00022491"/>
    </source>
</evidence>
<dbReference type="InterPro" id="IPR036096">
    <property type="entry name" value="Ataxin_AXH_dom_sf"/>
</dbReference>
<dbReference type="GO" id="GO:0005634">
    <property type="term" value="C:nucleus"/>
    <property type="evidence" value="ECO:0007669"/>
    <property type="project" value="UniProtKB-SubCell"/>
</dbReference>
<evidence type="ECO:0000256" key="6">
    <source>
        <dbReference type="ARBA" id="ARBA00023242"/>
    </source>
</evidence>
<keyword evidence="2" id="KW-0678">Repressor</keyword>
<feature type="compositionally biased region" description="Basic and acidic residues" evidence="7">
    <location>
        <begin position="701"/>
        <end position="717"/>
    </location>
</feature>
<dbReference type="Pfam" id="PF08517">
    <property type="entry name" value="AXH"/>
    <property type="match status" value="1"/>
</dbReference>
<dbReference type="STRING" id="46835.A0A504YRM8"/>
<accession>A0A504YRM8</accession>
<keyword evidence="5" id="KW-0804">Transcription</keyword>
<feature type="compositionally biased region" description="Polar residues" evidence="7">
    <location>
        <begin position="691"/>
        <end position="700"/>
    </location>
</feature>
<evidence type="ECO:0000256" key="7">
    <source>
        <dbReference type="SAM" id="MobiDB-lite"/>
    </source>
</evidence>
<feature type="region of interest" description="Disordered" evidence="7">
    <location>
        <begin position="661"/>
        <end position="717"/>
    </location>
</feature>